<name>N2A7B0_9FIRM</name>
<reference evidence="1 2" key="1">
    <citation type="journal article" date="2014" name="Genome Announc.">
        <title>Draft genome sequences of the altered schaedler flora, a defined bacterial community from gnotobiotic mice.</title>
        <authorList>
            <person name="Wannemuehler M.J."/>
            <person name="Overstreet A.M."/>
            <person name="Ward D.V."/>
            <person name="Phillips G.J."/>
        </authorList>
    </citation>
    <scope>NUCLEOTIDE SEQUENCE [LARGE SCALE GENOMIC DNA]</scope>
    <source>
        <strain evidence="1 2">ASF492</strain>
    </source>
</reference>
<comment type="caution">
    <text evidence="1">The sequence shown here is derived from an EMBL/GenBank/DDBJ whole genome shotgun (WGS) entry which is preliminary data.</text>
</comment>
<evidence type="ECO:0000313" key="2">
    <source>
        <dbReference type="Proteomes" id="UP000012589"/>
    </source>
</evidence>
<proteinExistence type="predicted"/>
<sequence>MKYRELKEKYKNRFSIRMAAGILCVALAAGSIGAYCLHTGKLSATDAWIEEEERTAKADDTDAQKQESGLTDQLVSLLDTDTEQSTDAKEETVYLITDANGKVNQTIVSSWLKNGSANSEIRDVSDLSNIENVKGDETFTQNGREIVWHANGQDIYYRGTTDKEMPISEKVTYYLDGTKIDPKDLAGKSGKVTIRFDYTNHAKTTTKINGTKADIYVPFTVVSGMVLNEGFRNVRVNNGRILSDGSKIAVIGIAMPGLKASLNPDEHEFDDGFEFPEYVEVTADVENFSLEMTVTAAMAGLLSDGDLSDGLDFSELDRTLDDMSDAMGRLKDGGGELADGLDTFNDSMNGFSDGVNALASGIGAYTDGASGLADGIHTLSDSSDVLESGVNTLHASAKTISDGVRRLDQTLNTKMSEKEMAAVQKEVGRTVKAQFQKGADTYETIYQMAVQNFEKTMTNDAAVQTVRTGIQAGIQAQGLTSEGVVAALAQYYAANGFTDASGQSYSAEACQANVPGTETTYAAYFANAVLNGGLSSALADGITDGIASQGASAVGEAVTGACEMAATQAAQTAAVSGAESAKRQIAAAIEAKDEKSGHSLVSGTTALSEGTKQLADSVPALKNGIGQLVSGADQLTGNSAALKEGAAKLTDGAGQIGDGALKLGNGAHELCDGLDEFDQKAVQKMLDAYNGDVKELSERVKAVMRAGEDYRTFAGAPEHMDATTKFIFRTDAIK</sequence>
<organism evidence="1 2">
    <name type="scientific">Eubacterium plexicaudatum ASF492</name>
    <dbReference type="NCBI Taxonomy" id="1235802"/>
    <lineage>
        <taxon>Bacteria</taxon>
        <taxon>Bacillati</taxon>
        <taxon>Bacillota</taxon>
        <taxon>Clostridia</taxon>
        <taxon>Eubacteriales</taxon>
        <taxon>Eubacteriaceae</taxon>
        <taxon>Eubacterium</taxon>
    </lineage>
</organism>
<evidence type="ECO:0000313" key="1">
    <source>
        <dbReference type="EMBL" id="EMZ20269.1"/>
    </source>
</evidence>
<dbReference type="STRING" id="1235802.C823_05082"/>
<gene>
    <name evidence="1" type="ORF">C823_05082</name>
</gene>
<dbReference type="Proteomes" id="UP000012589">
    <property type="component" value="Unassembled WGS sequence"/>
</dbReference>
<dbReference type="OrthoDB" id="9815841at2"/>
<dbReference type="EMBL" id="AQFT01000148">
    <property type="protein sequence ID" value="EMZ20269.1"/>
    <property type="molecule type" value="Genomic_DNA"/>
</dbReference>
<accession>N2A7B0</accession>
<keyword evidence="2" id="KW-1185">Reference proteome</keyword>
<dbReference type="eggNOG" id="COG1511">
    <property type="taxonomic scope" value="Bacteria"/>
</dbReference>
<dbReference type="InterPro" id="IPR023908">
    <property type="entry name" value="xxxLxxG_rpt"/>
</dbReference>
<dbReference type="AlphaFoldDB" id="N2A7B0"/>
<dbReference type="PATRIC" id="fig|1235802.3.peg.5363"/>
<dbReference type="Gene3D" id="1.10.287.950">
    <property type="entry name" value="Methyl-accepting chemotaxis protein"/>
    <property type="match status" value="1"/>
</dbReference>
<dbReference type="HOGENOM" id="CLU_013314_0_0_9"/>
<protein>
    <submittedName>
        <fullName evidence="1">X-X-X-Leu-X-X-Gly heptad repeat protein</fullName>
    </submittedName>
</protein>
<dbReference type="NCBIfam" id="TIGR03057">
    <property type="entry name" value="xxxLxxG_by_4"/>
    <property type="match status" value="1"/>
</dbReference>